<feature type="compositionally biased region" description="Basic and acidic residues" evidence="1">
    <location>
        <begin position="104"/>
        <end position="113"/>
    </location>
</feature>
<accession>A0AAV4ANY6</accession>
<dbReference type="AlphaFoldDB" id="A0AAV4ANY6"/>
<evidence type="ECO:0000256" key="1">
    <source>
        <dbReference type="SAM" id="MobiDB-lite"/>
    </source>
</evidence>
<reference evidence="2 3" key="1">
    <citation type="journal article" date="2021" name="Elife">
        <title>Chloroplast acquisition without the gene transfer in kleptoplastic sea slugs, Plakobranchus ocellatus.</title>
        <authorList>
            <person name="Maeda T."/>
            <person name="Takahashi S."/>
            <person name="Yoshida T."/>
            <person name="Shimamura S."/>
            <person name="Takaki Y."/>
            <person name="Nagai Y."/>
            <person name="Toyoda A."/>
            <person name="Suzuki Y."/>
            <person name="Arimoto A."/>
            <person name="Ishii H."/>
            <person name="Satoh N."/>
            <person name="Nishiyama T."/>
            <person name="Hasebe M."/>
            <person name="Maruyama T."/>
            <person name="Minagawa J."/>
            <person name="Obokata J."/>
            <person name="Shigenobu S."/>
        </authorList>
    </citation>
    <scope>NUCLEOTIDE SEQUENCE [LARGE SCALE GENOMIC DNA]</scope>
</reference>
<keyword evidence="3" id="KW-1185">Reference proteome</keyword>
<comment type="caution">
    <text evidence="2">The sequence shown here is derived from an EMBL/GenBank/DDBJ whole genome shotgun (WGS) entry which is preliminary data.</text>
</comment>
<protein>
    <submittedName>
        <fullName evidence="2">Uncharacterized protein</fullName>
    </submittedName>
</protein>
<sequence length="119" mass="12901">MLSSRTTIIIIYSSRSSFSYPSSESEYKSSIKSLCPILSWANVAISVHPQQGDLRLSVPPSGQSAGSWARTRDRRVPADLRADSQATALPTPPEGKGGQNAAKEFPRGKKESEQEVNLP</sequence>
<dbReference type="Proteomes" id="UP000735302">
    <property type="component" value="Unassembled WGS sequence"/>
</dbReference>
<evidence type="ECO:0000313" key="3">
    <source>
        <dbReference type="Proteomes" id="UP000735302"/>
    </source>
</evidence>
<proteinExistence type="predicted"/>
<dbReference type="EMBL" id="BLXT01003952">
    <property type="protein sequence ID" value="GFO08296.1"/>
    <property type="molecule type" value="Genomic_DNA"/>
</dbReference>
<feature type="compositionally biased region" description="Basic and acidic residues" evidence="1">
    <location>
        <begin position="70"/>
        <end position="82"/>
    </location>
</feature>
<feature type="region of interest" description="Disordered" evidence="1">
    <location>
        <begin position="52"/>
        <end position="119"/>
    </location>
</feature>
<evidence type="ECO:0000313" key="2">
    <source>
        <dbReference type="EMBL" id="GFO08296.1"/>
    </source>
</evidence>
<gene>
    <name evidence="2" type="ORF">PoB_003480100</name>
</gene>
<organism evidence="2 3">
    <name type="scientific">Plakobranchus ocellatus</name>
    <dbReference type="NCBI Taxonomy" id="259542"/>
    <lineage>
        <taxon>Eukaryota</taxon>
        <taxon>Metazoa</taxon>
        <taxon>Spiralia</taxon>
        <taxon>Lophotrochozoa</taxon>
        <taxon>Mollusca</taxon>
        <taxon>Gastropoda</taxon>
        <taxon>Heterobranchia</taxon>
        <taxon>Euthyneura</taxon>
        <taxon>Panpulmonata</taxon>
        <taxon>Sacoglossa</taxon>
        <taxon>Placobranchoidea</taxon>
        <taxon>Plakobranchidae</taxon>
        <taxon>Plakobranchus</taxon>
    </lineage>
</organism>
<name>A0AAV4ANY6_9GAST</name>